<gene>
    <name evidence="3" type="ORF">SapgrDRAFT_3078</name>
</gene>
<dbReference type="RefSeq" id="WP_002660554.1">
    <property type="nucleotide sequence ID" value="NZ_JH719942.1"/>
</dbReference>
<feature type="compositionally biased region" description="Polar residues" evidence="1">
    <location>
        <begin position="44"/>
        <end position="67"/>
    </location>
</feature>
<evidence type="ECO:0000313" key="4">
    <source>
        <dbReference type="Proteomes" id="UP000005113"/>
    </source>
</evidence>
<dbReference type="HOGENOM" id="CLU_122784_0_0_10"/>
<proteinExistence type="predicted"/>
<dbReference type="Proteomes" id="UP000005113">
    <property type="component" value="Unassembled WGS sequence"/>
</dbReference>
<evidence type="ECO:0000256" key="1">
    <source>
        <dbReference type="SAM" id="MobiDB-lite"/>
    </source>
</evidence>
<organism evidence="3 4">
    <name type="scientific">Saprospira grandis DSM 2844</name>
    <dbReference type="NCBI Taxonomy" id="694433"/>
    <lineage>
        <taxon>Bacteria</taxon>
        <taxon>Pseudomonadati</taxon>
        <taxon>Bacteroidota</taxon>
        <taxon>Saprospiria</taxon>
        <taxon>Saprospirales</taxon>
        <taxon>Saprospiraceae</taxon>
        <taxon>Saprospira</taxon>
    </lineage>
</organism>
<dbReference type="EMBL" id="JH719942">
    <property type="protein sequence ID" value="EJF54727.1"/>
    <property type="molecule type" value="Genomic_DNA"/>
</dbReference>
<dbReference type="OrthoDB" id="826619at2"/>
<accession>J0PAS6</accession>
<dbReference type="AlphaFoldDB" id="J0PAS6"/>
<sequence length="182" mass="19207">MKRFAAQFLSFACIGLMAFTFMQCGGGVSAAEVEATKTDVAVQNNNTVGPTGTQPTQSIQAQQSGNPQEAVDPALATSMKFAEDAFDFGTLKQGEKVTHTFKFTNDGDKPLTITNAKGSCGCTVPQYPKEPIAPGESGKIEVEFNSAGKKGAQTKFVTLTANTNPAQTRLTIKADVVTTETK</sequence>
<name>J0PAS6_9BACT</name>
<protein>
    <recommendedName>
        <fullName evidence="5">DUF1573 domain-containing protein</fullName>
    </recommendedName>
</protein>
<evidence type="ECO:0008006" key="5">
    <source>
        <dbReference type="Google" id="ProtNLM"/>
    </source>
</evidence>
<evidence type="ECO:0000313" key="3">
    <source>
        <dbReference type="EMBL" id="EJF54727.1"/>
    </source>
</evidence>
<reference evidence="4" key="1">
    <citation type="journal article" date="2012" name="Stand. Genomic Sci.">
        <title>Permanent draft genome sequence of the gliding predator Saprospira grandis strain Sa g1 (= HR1).</title>
        <authorList>
            <person name="Mavromatis K."/>
            <person name="Chertkov O."/>
            <person name="Lapidus A."/>
            <person name="Nolan M."/>
            <person name="Lucas S."/>
            <person name="Tice H."/>
            <person name="Del Rio T.G."/>
            <person name="Cheng J.F."/>
            <person name="Han C."/>
            <person name="Tapia R."/>
            <person name="Bruce D."/>
            <person name="Goodwin L.A."/>
            <person name="Pitluck S."/>
            <person name="Huntemann M."/>
            <person name="Liolios K."/>
            <person name="Pagani I."/>
            <person name="Ivanova N."/>
            <person name="Mikhailova N."/>
            <person name="Pati A."/>
            <person name="Chen A."/>
            <person name="Palaniappan K."/>
            <person name="Land M."/>
            <person name="Brambilla E.M."/>
            <person name="Rohde M."/>
            <person name="Spring S."/>
            <person name="Goker M."/>
            <person name="Detter J.C."/>
            <person name="Bristow J."/>
            <person name="Eisen J.A."/>
            <person name="Markowitz V."/>
            <person name="Hugenholtz P."/>
            <person name="Kyrpides N.C."/>
            <person name="Klenk H.P."/>
            <person name="Woyke T."/>
        </authorList>
    </citation>
    <scope>NUCLEOTIDE SEQUENCE [LARGE SCALE GENOMIC DNA]</scope>
    <source>
        <strain evidence="4">DSM 2844</strain>
    </source>
</reference>
<keyword evidence="2" id="KW-0732">Signal</keyword>
<dbReference type="InterPro" id="IPR013783">
    <property type="entry name" value="Ig-like_fold"/>
</dbReference>
<dbReference type="Gene3D" id="2.60.40.10">
    <property type="entry name" value="Immunoglobulins"/>
    <property type="match status" value="1"/>
</dbReference>
<dbReference type="PANTHER" id="PTHR37833">
    <property type="entry name" value="LIPOPROTEIN-RELATED"/>
    <property type="match status" value="1"/>
</dbReference>
<feature type="signal peptide" evidence="2">
    <location>
        <begin position="1"/>
        <end position="30"/>
    </location>
</feature>
<evidence type="ECO:0000256" key="2">
    <source>
        <dbReference type="SAM" id="SignalP"/>
    </source>
</evidence>
<dbReference type="PANTHER" id="PTHR37833:SF1">
    <property type="entry name" value="SIGNAL PEPTIDE PROTEIN"/>
    <property type="match status" value="1"/>
</dbReference>
<dbReference type="InterPro" id="IPR011467">
    <property type="entry name" value="DUF1573"/>
</dbReference>
<feature type="chain" id="PRO_5003737597" description="DUF1573 domain-containing protein" evidence="2">
    <location>
        <begin position="31"/>
        <end position="182"/>
    </location>
</feature>
<dbReference type="Pfam" id="PF07610">
    <property type="entry name" value="DUF1573"/>
    <property type="match status" value="1"/>
</dbReference>
<feature type="region of interest" description="Disordered" evidence="1">
    <location>
        <begin position="44"/>
        <end position="69"/>
    </location>
</feature>